<proteinExistence type="predicted"/>
<name>A0A3S1BPP3_ELYCH</name>
<evidence type="ECO:0000256" key="1">
    <source>
        <dbReference type="SAM" id="SignalP"/>
    </source>
</evidence>
<dbReference type="EMBL" id="RQTK01000081">
    <property type="protein sequence ID" value="RUS88479.1"/>
    <property type="molecule type" value="Genomic_DNA"/>
</dbReference>
<feature type="chain" id="PRO_5018628584" description="VWA N-terminal domain-containing protein" evidence="1">
    <location>
        <begin position="24"/>
        <end position="202"/>
    </location>
</feature>
<gene>
    <name evidence="2" type="ORF">EGW08_003737</name>
</gene>
<reference evidence="2 3" key="1">
    <citation type="submission" date="2019-01" db="EMBL/GenBank/DDBJ databases">
        <title>A draft genome assembly of the solar-powered sea slug Elysia chlorotica.</title>
        <authorList>
            <person name="Cai H."/>
            <person name="Li Q."/>
            <person name="Fang X."/>
            <person name="Li J."/>
            <person name="Curtis N.E."/>
            <person name="Altenburger A."/>
            <person name="Shibata T."/>
            <person name="Feng M."/>
            <person name="Maeda T."/>
            <person name="Schwartz J.A."/>
            <person name="Shigenobu S."/>
            <person name="Lundholm N."/>
            <person name="Nishiyama T."/>
            <person name="Yang H."/>
            <person name="Hasebe M."/>
            <person name="Li S."/>
            <person name="Pierce S.K."/>
            <person name="Wang J."/>
        </authorList>
    </citation>
    <scope>NUCLEOTIDE SEQUENCE [LARGE SCALE GENOMIC DNA]</scope>
    <source>
        <strain evidence="2">EC2010</strain>
        <tissue evidence="2">Whole organism of an adult</tissue>
    </source>
</reference>
<evidence type="ECO:0000313" key="2">
    <source>
        <dbReference type="EMBL" id="RUS88479.1"/>
    </source>
</evidence>
<sequence length="202" mass="23215">MLTWVNILCVLVVIACLMPHLETVKGHRGEERQEIGTLAGDVQNWAMLIENYILQLASDGIKRDFTQSYLDKANYTSEKRNGSELVQNVKLDLISYFQKRMTAAMRIADSVREAYDEYEESSRTSAKHLSELPFDTYYDSDVPDKLPKDLEFSPYFRQPVSFMNSTIKIADEVPGVSSVDRFNQNEAHVGYYVVHMKQVHGY</sequence>
<dbReference type="OrthoDB" id="6116590at2759"/>
<comment type="caution">
    <text evidence="2">The sequence shown here is derived from an EMBL/GenBank/DDBJ whole genome shotgun (WGS) entry which is preliminary data.</text>
</comment>
<dbReference type="STRING" id="188477.A0A3S1BPP3"/>
<protein>
    <recommendedName>
        <fullName evidence="4">VWA N-terminal domain-containing protein</fullName>
    </recommendedName>
</protein>
<evidence type="ECO:0000313" key="3">
    <source>
        <dbReference type="Proteomes" id="UP000271974"/>
    </source>
</evidence>
<keyword evidence="1" id="KW-0732">Signal</keyword>
<feature type="signal peptide" evidence="1">
    <location>
        <begin position="1"/>
        <end position="23"/>
    </location>
</feature>
<keyword evidence="3" id="KW-1185">Reference proteome</keyword>
<evidence type="ECO:0008006" key="4">
    <source>
        <dbReference type="Google" id="ProtNLM"/>
    </source>
</evidence>
<organism evidence="2 3">
    <name type="scientific">Elysia chlorotica</name>
    <name type="common">Eastern emerald elysia</name>
    <name type="synonym">Sea slug</name>
    <dbReference type="NCBI Taxonomy" id="188477"/>
    <lineage>
        <taxon>Eukaryota</taxon>
        <taxon>Metazoa</taxon>
        <taxon>Spiralia</taxon>
        <taxon>Lophotrochozoa</taxon>
        <taxon>Mollusca</taxon>
        <taxon>Gastropoda</taxon>
        <taxon>Heterobranchia</taxon>
        <taxon>Euthyneura</taxon>
        <taxon>Panpulmonata</taxon>
        <taxon>Sacoglossa</taxon>
        <taxon>Placobranchoidea</taxon>
        <taxon>Plakobranchidae</taxon>
        <taxon>Elysia</taxon>
    </lineage>
</organism>
<dbReference type="Proteomes" id="UP000271974">
    <property type="component" value="Unassembled WGS sequence"/>
</dbReference>
<dbReference type="AlphaFoldDB" id="A0A3S1BPP3"/>
<accession>A0A3S1BPP3</accession>